<proteinExistence type="predicted"/>
<name>A0AAN7NY86_9COLE</name>
<keyword evidence="3" id="KW-1185">Reference proteome</keyword>
<dbReference type="EMBL" id="JARPUR010000005">
    <property type="protein sequence ID" value="KAK4875815.1"/>
    <property type="molecule type" value="Genomic_DNA"/>
</dbReference>
<dbReference type="AlphaFoldDB" id="A0AAN7NY86"/>
<feature type="compositionally biased region" description="Low complexity" evidence="1">
    <location>
        <begin position="112"/>
        <end position="132"/>
    </location>
</feature>
<organism evidence="2 3">
    <name type="scientific">Aquatica leii</name>
    <dbReference type="NCBI Taxonomy" id="1421715"/>
    <lineage>
        <taxon>Eukaryota</taxon>
        <taxon>Metazoa</taxon>
        <taxon>Ecdysozoa</taxon>
        <taxon>Arthropoda</taxon>
        <taxon>Hexapoda</taxon>
        <taxon>Insecta</taxon>
        <taxon>Pterygota</taxon>
        <taxon>Neoptera</taxon>
        <taxon>Endopterygota</taxon>
        <taxon>Coleoptera</taxon>
        <taxon>Polyphaga</taxon>
        <taxon>Elateriformia</taxon>
        <taxon>Elateroidea</taxon>
        <taxon>Lampyridae</taxon>
        <taxon>Luciolinae</taxon>
        <taxon>Aquatica</taxon>
    </lineage>
</organism>
<protein>
    <submittedName>
        <fullName evidence="2">Uncharacterized protein</fullName>
    </submittedName>
</protein>
<evidence type="ECO:0000256" key="1">
    <source>
        <dbReference type="SAM" id="MobiDB-lite"/>
    </source>
</evidence>
<evidence type="ECO:0000313" key="2">
    <source>
        <dbReference type="EMBL" id="KAK4875815.1"/>
    </source>
</evidence>
<evidence type="ECO:0000313" key="3">
    <source>
        <dbReference type="Proteomes" id="UP001353858"/>
    </source>
</evidence>
<dbReference type="Proteomes" id="UP001353858">
    <property type="component" value="Unassembled WGS sequence"/>
</dbReference>
<comment type="caution">
    <text evidence="2">The sequence shown here is derived from an EMBL/GenBank/DDBJ whole genome shotgun (WGS) entry which is preliminary data.</text>
</comment>
<gene>
    <name evidence="2" type="ORF">RN001_012237</name>
</gene>
<feature type="region of interest" description="Disordered" evidence="1">
    <location>
        <begin position="30"/>
        <end position="53"/>
    </location>
</feature>
<feature type="region of interest" description="Disordered" evidence="1">
    <location>
        <begin position="69"/>
        <end position="142"/>
    </location>
</feature>
<sequence length="195" mass="21739">MLIVHMHASYKYVCNLVRCCLPWCGPAEGKAATSSSPPAPTCDSPPRARQPSPHLQDIAEEDFTELQEESLIDDEPTTLQPLGARVSYKKRRNVQSPSPTLSVKAARKSQRTRSVTSATSSDTSSGAPSVTSKMQAEQGSIGDLQRYHNRYLKNRRHTLANVRLLLARTHMESTPLSLKELTNMQKMFRIYKNGL</sequence>
<reference evidence="3" key="1">
    <citation type="submission" date="2023-01" db="EMBL/GenBank/DDBJ databases">
        <title>Key to firefly adult light organ development and bioluminescence: homeobox transcription factors regulate luciferase expression and transportation to peroxisome.</title>
        <authorList>
            <person name="Fu X."/>
        </authorList>
    </citation>
    <scope>NUCLEOTIDE SEQUENCE [LARGE SCALE GENOMIC DNA]</scope>
</reference>
<accession>A0AAN7NY86</accession>